<sequence>MKVKEIIDRVINRFGGIKFEQTCDMLINGSFDTEVTGVVTTFMATVDVIKQAIDCGANFIITHEPTYYTGMDNTEWIKDDPIYLEKKKILDEHGIAVWRFHDHMHAAPFDLIYEGFLNEIGWKDYLIKGLQFPHCYEIPEMSLKELSEFFKEKLEMDVIQIVGSPDTRCKRVGLLVGGGSLGLGVEEMPMILMKEQNLDVIICGDITEWTLCPYIRDAAALGMNKAMLVLGHERSEEAGMKHMAVWLEPMLEGTTVHFIDAKEPFIYL</sequence>
<dbReference type="GO" id="GO:0046872">
    <property type="term" value="F:metal ion binding"/>
    <property type="evidence" value="ECO:0007669"/>
    <property type="project" value="UniProtKB-KW"/>
</dbReference>
<keyword evidence="6" id="KW-1185">Reference proteome</keyword>
<reference evidence="5 6" key="1">
    <citation type="submission" date="2017-04" db="EMBL/GenBank/DDBJ databases">
        <authorList>
            <person name="Afonso C.L."/>
            <person name="Miller P.J."/>
            <person name="Scott M.A."/>
            <person name="Spackman E."/>
            <person name="Goraichik I."/>
            <person name="Dimitrov K.M."/>
            <person name="Suarez D.L."/>
            <person name="Swayne D.E."/>
        </authorList>
    </citation>
    <scope>NUCLEOTIDE SEQUENCE [LARGE SCALE GENOMIC DNA]</scope>
    <source>
        <strain evidence="5 6">DSM 12555</strain>
    </source>
</reference>
<evidence type="ECO:0000256" key="3">
    <source>
        <dbReference type="ARBA" id="ARBA00022723"/>
    </source>
</evidence>
<dbReference type="GO" id="GO:0005737">
    <property type="term" value="C:cytoplasm"/>
    <property type="evidence" value="ECO:0007669"/>
    <property type="project" value="TreeGrafter"/>
</dbReference>
<dbReference type="Pfam" id="PF01784">
    <property type="entry name" value="DUF34_NIF3"/>
    <property type="match status" value="1"/>
</dbReference>
<dbReference type="AlphaFoldDB" id="A0A1W1XKJ4"/>
<dbReference type="STRING" id="1121291.SAMN02745134_02076"/>
<accession>A0A1W1XKJ4</accession>
<gene>
    <name evidence="5" type="ORF">SAMN02745134_02076</name>
</gene>
<organism evidence="5 6">
    <name type="scientific">Clostridium acidisoli DSM 12555</name>
    <dbReference type="NCBI Taxonomy" id="1121291"/>
    <lineage>
        <taxon>Bacteria</taxon>
        <taxon>Bacillati</taxon>
        <taxon>Bacillota</taxon>
        <taxon>Clostridia</taxon>
        <taxon>Eubacteriales</taxon>
        <taxon>Clostridiaceae</taxon>
        <taxon>Clostridium</taxon>
    </lineage>
</organism>
<dbReference type="EMBL" id="FWXH01000006">
    <property type="protein sequence ID" value="SMC24061.1"/>
    <property type="molecule type" value="Genomic_DNA"/>
</dbReference>
<feature type="binding site" evidence="4">
    <location>
        <position position="236"/>
    </location>
    <ligand>
        <name>a divalent metal cation</name>
        <dbReference type="ChEBI" id="CHEBI:60240"/>
        <label>1</label>
    </ligand>
</feature>
<dbReference type="InterPro" id="IPR002678">
    <property type="entry name" value="DUF34/NIF3"/>
</dbReference>
<proteinExistence type="inferred from homology"/>
<feature type="binding site" evidence="4">
    <location>
        <position position="63"/>
    </location>
    <ligand>
        <name>a divalent metal cation</name>
        <dbReference type="ChEBI" id="CHEBI:60240"/>
        <label>1</label>
    </ligand>
</feature>
<feature type="binding site" evidence="4">
    <location>
        <position position="232"/>
    </location>
    <ligand>
        <name>a divalent metal cation</name>
        <dbReference type="ChEBI" id="CHEBI:60240"/>
        <label>1</label>
    </ligand>
</feature>
<dbReference type="Proteomes" id="UP000192468">
    <property type="component" value="Unassembled WGS sequence"/>
</dbReference>
<dbReference type="PANTHER" id="PTHR13799:SF14">
    <property type="entry name" value="GTP CYCLOHYDROLASE 1 TYPE 2 HOMOLOG"/>
    <property type="match status" value="1"/>
</dbReference>
<keyword evidence="5" id="KW-0378">Hydrolase</keyword>
<evidence type="ECO:0000256" key="4">
    <source>
        <dbReference type="PIRSR" id="PIRSR602678-1"/>
    </source>
</evidence>
<name>A0A1W1XKJ4_9CLOT</name>
<evidence type="ECO:0000256" key="1">
    <source>
        <dbReference type="ARBA" id="ARBA00006964"/>
    </source>
</evidence>
<evidence type="ECO:0000313" key="5">
    <source>
        <dbReference type="EMBL" id="SMC24061.1"/>
    </source>
</evidence>
<evidence type="ECO:0000256" key="2">
    <source>
        <dbReference type="ARBA" id="ARBA00022112"/>
    </source>
</evidence>
<evidence type="ECO:0000313" key="6">
    <source>
        <dbReference type="Proteomes" id="UP000192468"/>
    </source>
</evidence>
<dbReference type="PANTHER" id="PTHR13799">
    <property type="entry name" value="NGG1 INTERACTING FACTOR 3"/>
    <property type="match status" value="1"/>
</dbReference>
<dbReference type="Gene3D" id="3.40.1390.30">
    <property type="entry name" value="NIF3 (NGG1p interacting factor 3)-like"/>
    <property type="match status" value="2"/>
</dbReference>
<dbReference type="InterPro" id="IPR036069">
    <property type="entry name" value="DUF34/NIF3_sf"/>
</dbReference>
<comment type="similarity">
    <text evidence="1">Belongs to the GTP cyclohydrolase I type 2/NIF3 family.</text>
</comment>
<dbReference type="SUPFAM" id="SSF102705">
    <property type="entry name" value="NIF3 (NGG1p interacting factor 3)-like"/>
    <property type="match status" value="1"/>
</dbReference>
<dbReference type="OrthoDB" id="1116574at2"/>
<dbReference type="RefSeq" id="WP_084115799.1">
    <property type="nucleotide sequence ID" value="NZ_FWXH01000006.1"/>
</dbReference>
<dbReference type="GO" id="GO:0016787">
    <property type="term" value="F:hydrolase activity"/>
    <property type="evidence" value="ECO:0007669"/>
    <property type="project" value="UniProtKB-KW"/>
</dbReference>
<keyword evidence="3 4" id="KW-0479">Metal-binding</keyword>
<protein>
    <recommendedName>
        <fullName evidence="2">GTP cyclohydrolase 1 type 2 homolog</fullName>
    </recommendedName>
</protein>